<evidence type="ECO:0000259" key="2">
    <source>
        <dbReference type="Pfam" id="PF01425"/>
    </source>
</evidence>
<comment type="similarity">
    <text evidence="1">Belongs to the amidase family.</text>
</comment>
<dbReference type="InterPro" id="IPR020556">
    <property type="entry name" value="Amidase_CS"/>
</dbReference>
<evidence type="ECO:0000256" key="1">
    <source>
        <dbReference type="ARBA" id="ARBA00009199"/>
    </source>
</evidence>
<evidence type="ECO:0000313" key="3">
    <source>
        <dbReference type="EMBL" id="UQN15896.1"/>
    </source>
</evidence>
<dbReference type="EMBL" id="CP097160">
    <property type="protein sequence ID" value="UQN15896.1"/>
    <property type="molecule type" value="Genomic_DNA"/>
</dbReference>
<reference evidence="3" key="1">
    <citation type="submission" date="2022-05" db="EMBL/GenBank/DDBJ databases">
        <title>Complete genome sequence of toluene-degrading Gulosibacter sediminis strain ACHW.36C.</title>
        <authorList>
            <person name="Wai A.C."/>
            <person name="Lai G.K."/>
            <person name="Griffin S.D."/>
            <person name="Leung F.C."/>
        </authorList>
    </citation>
    <scope>NUCLEOTIDE SEQUENCE [LARGE SCALE GENOMIC DNA]</scope>
    <source>
        <strain evidence="3">ACHW.36C</strain>
    </source>
</reference>
<dbReference type="Pfam" id="PF01425">
    <property type="entry name" value="Amidase"/>
    <property type="match status" value="1"/>
</dbReference>
<gene>
    <name evidence="3" type="ORF">M3M28_05460</name>
</gene>
<feature type="domain" description="Amidase" evidence="2">
    <location>
        <begin position="25"/>
        <end position="456"/>
    </location>
</feature>
<dbReference type="PROSITE" id="PS00571">
    <property type="entry name" value="AMIDASES"/>
    <property type="match status" value="1"/>
</dbReference>
<dbReference type="Gene3D" id="3.90.1300.10">
    <property type="entry name" value="Amidase signature (AS) domain"/>
    <property type="match status" value="1"/>
</dbReference>
<dbReference type="InterPro" id="IPR023631">
    <property type="entry name" value="Amidase_dom"/>
</dbReference>
<dbReference type="PANTHER" id="PTHR11895">
    <property type="entry name" value="TRANSAMIDASE"/>
    <property type="match status" value="1"/>
</dbReference>
<dbReference type="SUPFAM" id="SSF75304">
    <property type="entry name" value="Amidase signature (AS) enzymes"/>
    <property type="match status" value="1"/>
</dbReference>
<proteinExistence type="inferred from homology"/>
<protein>
    <submittedName>
        <fullName evidence="3">Amidase</fullName>
    </submittedName>
</protein>
<dbReference type="PANTHER" id="PTHR11895:SF7">
    <property type="entry name" value="GLUTAMYL-TRNA(GLN) AMIDOTRANSFERASE SUBUNIT A, MITOCHONDRIAL"/>
    <property type="match status" value="1"/>
</dbReference>
<accession>A0ABY4N2N3</accession>
<dbReference type="InterPro" id="IPR036928">
    <property type="entry name" value="AS_sf"/>
</dbReference>
<name>A0ABY4N2N3_9MICO</name>
<organism evidence="3">
    <name type="scientific">Gulosibacter sediminis</name>
    <dbReference type="NCBI Taxonomy" id="1729695"/>
    <lineage>
        <taxon>Bacteria</taxon>
        <taxon>Bacillati</taxon>
        <taxon>Actinomycetota</taxon>
        <taxon>Actinomycetes</taxon>
        <taxon>Micrococcales</taxon>
        <taxon>Microbacteriaceae</taxon>
        <taxon>Gulosibacter</taxon>
    </lineage>
</organism>
<sequence length="480" mass="50965">MTELHELTASEQVRLLAAGELTSTELTEHYLGRIERANPTLRAFTSVDAEGARQRAAELDAVGRPGVLHGLPLGDKDLTNRVGVPTSYGSRLMAGFVPDASDPLVQTLDAHGGVSLGKTNTPEFGFPCYCENELPGGVARNPWDLERGPGGSSGGAAVAVSAGLLPLAPGSDGGGSIRIPAAATGLVGLKPSRGRVPDGSGLDALAGLGVAGPLARTVEDAALLLDAMIARDADGRAANRFATAAASEPPRSFVEALRKVERSPNLRVAWNTWTSWAPAYDIELASEAVAALETGLDAVRSLGHEVVEFTPPAAPEYFDAFRAVWRGGAAGLPLDDAQLEGVEALTAWLVRSGRELPIQELSRALSALSAFERRMVAAYEPFDVVLTPAMAMLPRPLGWFDPHDGERNFMQQCQYTPFTSYVNVVGLPAMSLPVYEGALPMGIHAIGRPGDELTLLRLARDLEREFAWHERRAPGWTIAD</sequence>
<dbReference type="InterPro" id="IPR000120">
    <property type="entry name" value="Amidase"/>
</dbReference>